<evidence type="ECO:0000313" key="1">
    <source>
        <dbReference type="EMBL" id="SVD48045.1"/>
    </source>
</evidence>
<reference evidence="1" key="1">
    <citation type="submission" date="2018-05" db="EMBL/GenBank/DDBJ databases">
        <authorList>
            <person name="Lanie J.A."/>
            <person name="Ng W.-L."/>
            <person name="Kazmierczak K.M."/>
            <person name="Andrzejewski T.M."/>
            <person name="Davidsen T.M."/>
            <person name="Wayne K.J."/>
            <person name="Tettelin H."/>
            <person name="Glass J.I."/>
            <person name="Rusch D."/>
            <person name="Podicherti R."/>
            <person name="Tsui H.-C.T."/>
            <person name="Winkler M.E."/>
        </authorList>
    </citation>
    <scope>NUCLEOTIDE SEQUENCE</scope>
</reference>
<sequence>MTLNLNQALQFCVSERSWLIDTTVSLARLESPTSDKVAVDRCAVELVSLLEGVGADVDQIYQDS</sequence>
<accession>A0A382VPV6</accession>
<organism evidence="1">
    <name type="scientific">marine metagenome</name>
    <dbReference type="NCBI Taxonomy" id="408172"/>
    <lineage>
        <taxon>unclassified sequences</taxon>
        <taxon>metagenomes</taxon>
        <taxon>ecological metagenomes</taxon>
    </lineage>
</organism>
<evidence type="ECO:0008006" key="2">
    <source>
        <dbReference type="Google" id="ProtNLM"/>
    </source>
</evidence>
<dbReference type="EMBL" id="UINC01153362">
    <property type="protein sequence ID" value="SVD48045.1"/>
    <property type="molecule type" value="Genomic_DNA"/>
</dbReference>
<feature type="non-terminal residue" evidence="1">
    <location>
        <position position="64"/>
    </location>
</feature>
<dbReference type="AlphaFoldDB" id="A0A382VPV6"/>
<gene>
    <name evidence="1" type="ORF">METZ01_LOCUS400899</name>
</gene>
<protein>
    <recommendedName>
        <fullName evidence="2">Peptidase M20 dimerisation domain-containing protein</fullName>
    </recommendedName>
</protein>
<proteinExistence type="predicted"/>
<name>A0A382VPV6_9ZZZZ</name>